<name>A0ABV1GUC5_9BACT</name>
<dbReference type="PANTHER" id="PTHR40079:SF4">
    <property type="entry name" value="GH26 DOMAIN-CONTAINING PROTEIN-RELATED"/>
    <property type="match status" value="1"/>
</dbReference>
<evidence type="ECO:0000259" key="6">
    <source>
        <dbReference type="PROSITE" id="PS51764"/>
    </source>
</evidence>
<keyword evidence="8" id="KW-1185">Reference proteome</keyword>
<dbReference type="SUPFAM" id="SSF51445">
    <property type="entry name" value="(Trans)glycosidases"/>
    <property type="match status" value="1"/>
</dbReference>
<keyword evidence="5" id="KW-0732">Signal</keyword>
<comment type="similarity">
    <text evidence="1 4">Belongs to the glycosyl hydrolase 26 family.</text>
</comment>
<dbReference type="EMBL" id="JBBMFL010000001">
    <property type="protein sequence ID" value="MEQ2543608.1"/>
    <property type="molecule type" value="Genomic_DNA"/>
</dbReference>
<evidence type="ECO:0000256" key="5">
    <source>
        <dbReference type="SAM" id="SignalP"/>
    </source>
</evidence>
<feature type="active site" description="Proton donor" evidence="4">
    <location>
        <position position="202"/>
    </location>
</feature>
<dbReference type="RefSeq" id="WP_207209334.1">
    <property type="nucleotide sequence ID" value="NZ_JBBMFL010000001.1"/>
</dbReference>
<dbReference type="Gene3D" id="3.20.20.80">
    <property type="entry name" value="Glycosidases"/>
    <property type="match status" value="1"/>
</dbReference>
<dbReference type="Pfam" id="PF02156">
    <property type="entry name" value="Glyco_hydro_26"/>
    <property type="match status" value="1"/>
</dbReference>
<feature type="signal peptide" evidence="5">
    <location>
        <begin position="1"/>
        <end position="20"/>
    </location>
</feature>
<dbReference type="InterPro" id="IPR017853">
    <property type="entry name" value="GH"/>
</dbReference>
<gene>
    <name evidence="7" type="ORF">WMO46_01400</name>
</gene>
<protein>
    <submittedName>
        <fullName evidence="7">Glycosyl hydrolase</fullName>
    </submittedName>
</protein>
<proteinExistence type="inferred from homology"/>
<keyword evidence="3 4" id="KW-0326">Glycosidase</keyword>
<feature type="domain" description="GH26" evidence="6">
    <location>
        <begin position="46"/>
        <end position="375"/>
    </location>
</feature>
<accession>A0ABV1GUC5</accession>
<evidence type="ECO:0000313" key="7">
    <source>
        <dbReference type="EMBL" id="MEQ2543608.1"/>
    </source>
</evidence>
<dbReference type="InterPro" id="IPR000805">
    <property type="entry name" value="Glyco_hydro_26"/>
</dbReference>
<evidence type="ECO:0000256" key="3">
    <source>
        <dbReference type="ARBA" id="ARBA00023295"/>
    </source>
</evidence>
<dbReference type="Proteomes" id="UP001460202">
    <property type="component" value="Unassembled WGS sequence"/>
</dbReference>
<dbReference type="GeneID" id="78179475"/>
<organism evidence="7 8">
    <name type="scientific">Alistipes intestinihominis</name>
    <dbReference type="NCBI Taxonomy" id="3133172"/>
    <lineage>
        <taxon>Bacteria</taxon>
        <taxon>Pseudomonadati</taxon>
        <taxon>Bacteroidota</taxon>
        <taxon>Bacteroidia</taxon>
        <taxon>Bacteroidales</taxon>
        <taxon>Rikenellaceae</taxon>
        <taxon>Alistipes</taxon>
    </lineage>
</organism>
<feature type="active site" description="Nucleophile" evidence="4">
    <location>
        <position position="305"/>
    </location>
</feature>
<evidence type="ECO:0000313" key="8">
    <source>
        <dbReference type="Proteomes" id="UP001460202"/>
    </source>
</evidence>
<dbReference type="PROSITE" id="PS51257">
    <property type="entry name" value="PROKAR_LIPOPROTEIN"/>
    <property type="match status" value="1"/>
</dbReference>
<reference evidence="7 8" key="1">
    <citation type="submission" date="2024-03" db="EMBL/GenBank/DDBJ databases">
        <title>Human intestinal bacterial collection.</title>
        <authorList>
            <person name="Pauvert C."/>
            <person name="Hitch T.C.A."/>
            <person name="Clavel T."/>
        </authorList>
    </citation>
    <scope>NUCLEOTIDE SEQUENCE [LARGE SCALE GENOMIC DNA]</scope>
    <source>
        <strain evidence="7 8">CLA-KB-H122</strain>
    </source>
</reference>
<dbReference type="GO" id="GO:0016787">
    <property type="term" value="F:hydrolase activity"/>
    <property type="evidence" value="ECO:0007669"/>
    <property type="project" value="UniProtKB-KW"/>
</dbReference>
<dbReference type="PANTHER" id="PTHR40079">
    <property type="entry name" value="MANNAN ENDO-1,4-BETA-MANNOSIDASE E-RELATED"/>
    <property type="match status" value="1"/>
</dbReference>
<keyword evidence="2 4" id="KW-0378">Hydrolase</keyword>
<sequence length="390" mass="43998">MKRIPFMLLVSLLFSVVACSDDGEGPKKEGESDPVTLTLSDPNATEETKALYSNLWAIQSKGFMFGHHDDLMYGRTWYGTAGGSDTKAVCGDYPAVYSFDLAEHIDDRYAADPDAQALRLRCCKEAYDRGMVLTSCIHIDNPLTGGDSWDNSSNRVVAEILTEGSVTNKMFKEWLDRLADLALNLRGSDGKLIPVIFRPFHEHTQTWSWWGASCTTTEEFVNLWKFTVKYLRDTKGVHNFIYAISPQMDSAKTVDDFYFRWPGDEWVDFVGMDCYQGINNAVFVTNLKAISKVSLAKRKPCGVTETGVEGFSAADYWTTNIHAPLTGRRVSMVVTWRNKYDPMESGTHYFSVFPGHPSERDFVKMYNQENSFFCGDLPDMYSPAENVTVL</sequence>
<dbReference type="InterPro" id="IPR022790">
    <property type="entry name" value="GH26_dom"/>
</dbReference>
<evidence type="ECO:0000256" key="2">
    <source>
        <dbReference type="ARBA" id="ARBA00022801"/>
    </source>
</evidence>
<dbReference type="PROSITE" id="PS51764">
    <property type="entry name" value="GH26"/>
    <property type="match status" value="1"/>
</dbReference>
<feature type="chain" id="PRO_5045257642" evidence="5">
    <location>
        <begin position="21"/>
        <end position="390"/>
    </location>
</feature>
<evidence type="ECO:0000256" key="4">
    <source>
        <dbReference type="PROSITE-ProRule" id="PRU01100"/>
    </source>
</evidence>
<evidence type="ECO:0000256" key="1">
    <source>
        <dbReference type="ARBA" id="ARBA00007754"/>
    </source>
</evidence>
<dbReference type="PRINTS" id="PR00739">
    <property type="entry name" value="GLHYDRLASE26"/>
</dbReference>
<comment type="caution">
    <text evidence="7">The sequence shown here is derived from an EMBL/GenBank/DDBJ whole genome shotgun (WGS) entry which is preliminary data.</text>
</comment>